<dbReference type="OrthoDB" id="1829191at2"/>
<gene>
    <name evidence="1" type="ORF">E5Z56_10800</name>
</gene>
<proteinExistence type="predicted"/>
<accession>A0A4P8XXW8</accession>
<dbReference type="NCBIfam" id="TIGR03696">
    <property type="entry name" value="Rhs_assc_core"/>
    <property type="match status" value="1"/>
</dbReference>
<sequence length="268" mass="31522">MVKILDEDGISYASYVYDSWGNILEEKGEPILRRLNPLRYRGYVYDEDTTLYYLQTRYYDPFTGRFINADDTAYVDTNSGTPLSTNMFAYCENNCLNNYDYDGRLLKEEKDAGRAFWKNNVAHYLKLYGWEFSAKFLLHSLKDKPSSLLYSSHDKITKIIKKTNEYKGFIRSIRKKYKNKWVVNKKSKITFKSGDLFGALHHVEATVNEIWINGSRYFQTVLKDTYDFKLENYSGNWPIKIGNNMAFSDQNLGIIVPYKIFIVINTRR</sequence>
<keyword evidence="2" id="KW-1185">Reference proteome</keyword>
<reference evidence="1 2" key="1">
    <citation type="submission" date="2019-04" db="EMBL/GenBank/DDBJ databases">
        <authorList>
            <person name="Embree M."/>
            <person name="Gaffney J.R."/>
        </authorList>
    </citation>
    <scope>NUCLEOTIDE SEQUENCE [LARGE SCALE GENOMIC DNA]</scope>
    <source>
        <strain evidence="1 2">JE7A12</strain>
    </source>
</reference>
<protein>
    <submittedName>
        <fullName evidence="1">RHS repeat-associated core domain-containing protein</fullName>
    </submittedName>
</protein>
<dbReference type="InterPro" id="IPR050708">
    <property type="entry name" value="T6SS_VgrG/RHS"/>
</dbReference>
<dbReference type="PANTHER" id="PTHR32305">
    <property type="match status" value="1"/>
</dbReference>
<name>A0A4P8XXW8_9FIRM</name>
<evidence type="ECO:0000313" key="2">
    <source>
        <dbReference type="Proteomes" id="UP000301475"/>
    </source>
</evidence>
<organism evidence="1 2">
    <name type="scientific">Ruminococcus bovis</name>
    <dbReference type="NCBI Taxonomy" id="2564099"/>
    <lineage>
        <taxon>Bacteria</taxon>
        <taxon>Bacillati</taxon>
        <taxon>Bacillota</taxon>
        <taxon>Clostridia</taxon>
        <taxon>Eubacteriales</taxon>
        <taxon>Oscillospiraceae</taxon>
        <taxon>Ruminococcus</taxon>
    </lineage>
</organism>
<dbReference type="AlphaFoldDB" id="A0A4P8XXW8"/>
<dbReference type="Proteomes" id="UP000301475">
    <property type="component" value="Chromosome"/>
</dbReference>
<dbReference type="RefSeq" id="WP_138158003.1">
    <property type="nucleotide sequence ID" value="NZ_CP039381.1"/>
</dbReference>
<evidence type="ECO:0000313" key="1">
    <source>
        <dbReference type="EMBL" id="QCT08045.1"/>
    </source>
</evidence>
<dbReference type="EMBL" id="CP039381">
    <property type="protein sequence ID" value="QCT08045.1"/>
    <property type="molecule type" value="Genomic_DNA"/>
</dbReference>
<dbReference type="KEGG" id="ruj:E5Z56_10800"/>
<dbReference type="InterPro" id="IPR022385">
    <property type="entry name" value="Rhs_assc_core"/>
</dbReference>
<dbReference type="Gene3D" id="2.180.10.10">
    <property type="entry name" value="RHS repeat-associated core"/>
    <property type="match status" value="1"/>
</dbReference>
<dbReference type="PANTHER" id="PTHR32305:SF17">
    <property type="entry name" value="TRNA NUCLEASE WAPA"/>
    <property type="match status" value="1"/>
</dbReference>